<sequence length="211" mass="22541">MKRSRRRRRWIPFALAWLATTLAVPVLAQSAQADYRPAPAAIAWHACADADLTAMQCGSLQVPVDYAHPGAGTLTLAMVRRPADDQAHRQGTLLLNDGAGGSSIEQLRLAMRIHLSQFAGDMTQKFDLVAVDPRGVGHSTPLLCGEPAKPAGISYFPQHQAAFDRFAAWCTASDTCALHGQDVAAQYDALVAGADRTPDPHRRPGPPAADG</sequence>
<dbReference type="SUPFAM" id="SSF53474">
    <property type="entry name" value="alpha/beta-Hydrolases"/>
    <property type="match status" value="1"/>
</dbReference>
<dbReference type="InterPro" id="IPR029058">
    <property type="entry name" value="AB_hydrolase_fold"/>
</dbReference>
<gene>
    <name evidence="2" type="ORF">GCM10009665_60620</name>
</gene>
<reference evidence="2 3" key="1">
    <citation type="journal article" date="2019" name="Int. J. Syst. Evol. Microbiol.">
        <title>The Global Catalogue of Microorganisms (GCM) 10K type strain sequencing project: providing services to taxonomists for standard genome sequencing and annotation.</title>
        <authorList>
            <consortium name="The Broad Institute Genomics Platform"/>
            <consortium name="The Broad Institute Genome Sequencing Center for Infectious Disease"/>
            <person name="Wu L."/>
            <person name="Ma J."/>
        </authorList>
    </citation>
    <scope>NUCLEOTIDE SEQUENCE [LARGE SCALE GENOMIC DNA]</scope>
    <source>
        <strain evidence="2 3">JCM 13004</strain>
    </source>
</reference>
<proteinExistence type="predicted"/>
<comment type="caution">
    <text evidence="2">The sequence shown here is derived from an EMBL/GenBank/DDBJ whole genome shotgun (WGS) entry which is preliminary data.</text>
</comment>
<feature type="chain" id="PRO_5046844505" description="Alpha/beta hydrolase family protein" evidence="1">
    <location>
        <begin position="34"/>
        <end position="211"/>
    </location>
</feature>
<dbReference type="RefSeq" id="WP_344445275.1">
    <property type="nucleotide sequence ID" value="NZ_BAAALF010000154.1"/>
</dbReference>
<dbReference type="EMBL" id="BAAALF010000154">
    <property type="protein sequence ID" value="GAA1262871.1"/>
    <property type="molecule type" value="Genomic_DNA"/>
</dbReference>
<protein>
    <recommendedName>
        <fullName evidence="4">Alpha/beta hydrolase family protein</fullName>
    </recommendedName>
</protein>
<feature type="signal peptide" evidence="1">
    <location>
        <begin position="1"/>
        <end position="33"/>
    </location>
</feature>
<evidence type="ECO:0000256" key="1">
    <source>
        <dbReference type="SAM" id="SignalP"/>
    </source>
</evidence>
<evidence type="ECO:0000313" key="2">
    <source>
        <dbReference type="EMBL" id="GAA1262871.1"/>
    </source>
</evidence>
<accession>A0ABN1WS77</accession>
<keyword evidence="3" id="KW-1185">Reference proteome</keyword>
<dbReference type="Proteomes" id="UP001500037">
    <property type="component" value="Unassembled WGS sequence"/>
</dbReference>
<name>A0ABN1WS77_9ACTN</name>
<evidence type="ECO:0008006" key="4">
    <source>
        <dbReference type="Google" id="ProtNLM"/>
    </source>
</evidence>
<organism evidence="2 3">
    <name type="scientific">Kitasatospora nipponensis</name>
    <dbReference type="NCBI Taxonomy" id="258049"/>
    <lineage>
        <taxon>Bacteria</taxon>
        <taxon>Bacillati</taxon>
        <taxon>Actinomycetota</taxon>
        <taxon>Actinomycetes</taxon>
        <taxon>Kitasatosporales</taxon>
        <taxon>Streptomycetaceae</taxon>
        <taxon>Kitasatospora</taxon>
    </lineage>
</organism>
<keyword evidence="1" id="KW-0732">Signal</keyword>
<evidence type="ECO:0000313" key="3">
    <source>
        <dbReference type="Proteomes" id="UP001500037"/>
    </source>
</evidence>